<dbReference type="AlphaFoldDB" id="A0A2P6MD54"/>
<organism evidence="1 2">
    <name type="scientific">Alkalicoccus urumqiensis</name>
    <name type="common">Bacillus urumqiensis</name>
    <dbReference type="NCBI Taxonomy" id="1548213"/>
    <lineage>
        <taxon>Bacteria</taxon>
        <taxon>Bacillati</taxon>
        <taxon>Bacillota</taxon>
        <taxon>Bacilli</taxon>
        <taxon>Bacillales</taxon>
        <taxon>Bacillaceae</taxon>
        <taxon>Alkalicoccus</taxon>
    </lineage>
</organism>
<name>A0A2P6MD54_ALKUR</name>
<comment type="caution">
    <text evidence="1">The sequence shown here is derived from an EMBL/GenBank/DDBJ whole genome shotgun (WGS) entry which is preliminary data.</text>
</comment>
<sequence length="70" mass="8454">MAAKKRKLRRTKDDELIYYLDQIKTRLDQHEAYLENSLDAGEDIQALARTERAKYWFLLREARVRGTTFY</sequence>
<dbReference type="InterPro" id="IPR019644">
    <property type="entry name" value="DUF2508"/>
</dbReference>
<reference evidence="1 2" key="1">
    <citation type="submission" date="2018-03" db="EMBL/GenBank/DDBJ databases">
        <title>Bacillus urumqiensis sp. nov., a moderately haloalkaliphilic bacterium isolated from a salt lake.</title>
        <authorList>
            <person name="Zhao B."/>
            <person name="Liao Z."/>
        </authorList>
    </citation>
    <scope>NUCLEOTIDE SEQUENCE [LARGE SCALE GENOMIC DNA]</scope>
    <source>
        <strain evidence="1 2">BZ-SZ-XJ18</strain>
    </source>
</reference>
<dbReference type="RefSeq" id="WP_105960489.1">
    <property type="nucleotide sequence ID" value="NZ_PVNS01000024.1"/>
</dbReference>
<evidence type="ECO:0000313" key="2">
    <source>
        <dbReference type="Proteomes" id="UP000243650"/>
    </source>
</evidence>
<gene>
    <name evidence="1" type="ORF">C6I21_16095</name>
</gene>
<keyword evidence="2" id="KW-1185">Reference proteome</keyword>
<protein>
    <submittedName>
        <fullName evidence="1">DUF2508 domain-containing protein</fullName>
    </submittedName>
</protein>
<accession>A0A2P6MD54</accession>
<dbReference type="Pfam" id="PF10704">
    <property type="entry name" value="DUF2508"/>
    <property type="match status" value="1"/>
</dbReference>
<proteinExistence type="predicted"/>
<dbReference type="EMBL" id="PVNS01000024">
    <property type="protein sequence ID" value="PRO64204.1"/>
    <property type="molecule type" value="Genomic_DNA"/>
</dbReference>
<evidence type="ECO:0000313" key="1">
    <source>
        <dbReference type="EMBL" id="PRO64204.1"/>
    </source>
</evidence>
<dbReference type="OrthoDB" id="2166610at2"/>
<dbReference type="Proteomes" id="UP000243650">
    <property type="component" value="Unassembled WGS sequence"/>
</dbReference>